<evidence type="ECO:0000259" key="4">
    <source>
        <dbReference type="SMART" id="SM00478"/>
    </source>
</evidence>
<dbReference type="InterPro" id="IPR003265">
    <property type="entry name" value="HhH-GPD_domain"/>
</dbReference>
<dbReference type="FunFam" id="1.10.340.30:FF:000004">
    <property type="entry name" value="DNA-3-methyladenine glycosylase II"/>
    <property type="match status" value="1"/>
</dbReference>
<dbReference type="PANTHER" id="PTHR43003">
    <property type="entry name" value="DNA-3-METHYLADENINE GLYCOSYLASE"/>
    <property type="match status" value="1"/>
</dbReference>
<dbReference type="GO" id="GO:0032131">
    <property type="term" value="F:alkylated DNA binding"/>
    <property type="evidence" value="ECO:0007669"/>
    <property type="project" value="TreeGrafter"/>
</dbReference>
<dbReference type="GO" id="GO:0006307">
    <property type="term" value="P:DNA alkylation repair"/>
    <property type="evidence" value="ECO:0007669"/>
    <property type="project" value="TreeGrafter"/>
</dbReference>
<dbReference type="PANTHER" id="PTHR43003:SF5">
    <property type="entry name" value="DNA-3-METHYLADENINE GLYCOSYLASE"/>
    <property type="match status" value="1"/>
</dbReference>
<protein>
    <submittedName>
        <fullName evidence="5">DNA glycosylase</fullName>
    </submittedName>
</protein>
<gene>
    <name evidence="5" type="ORF">CANTEDRAFT_103911</name>
</gene>
<dbReference type="SMART" id="SM00478">
    <property type="entry name" value="ENDO3c"/>
    <property type="match status" value="1"/>
</dbReference>
<proteinExistence type="inferred from homology"/>
<dbReference type="GO" id="GO:0032993">
    <property type="term" value="C:protein-DNA complex"/>
    <property type="evidence" value="ECO:0007669"/>
    <property type="project" value="TreeGrafter"/>
</dbReference>
<evidence type="ECO:0000256" key="2">
    <source>
        <dbReference type="ARBA" id="ARBA00022763"/>
    </source>
</evidence>
<evidence type="ECO:0000256" key="3">
    <source>
        <dbReference type="ARBA" id="ARBA00023204"/>
    </source>
</evidence>
<name>G3B1A9_CANTC</name>
<dbReference type="GO" id="GO:0043916">
    <property type="term" value="F:DNA-7-methylguanine glycosylase activity"/>
    <property type="evidence" value="ECO:0007669"/>
    <property type="project" value="TreeGrafter"/>
</dbReference>
<dbReference type="AlphaFoldDB" id="G3B1A9"/>
<dbReference type="InterPro" id="IPR011257">
    <property type="entry name" value="DNA_glycosylase"/>
</dbReference>
<feature type="domain" description="HhH-GPD" evidence="4">
    <location>
        <begin position="113"/>
        <end position="261"/>
    </location>
</feature>
<dbReference type="SUPFAM" id="SSF48150">
    <property type="entry name" value="DNA-glycosylase"/>
    <property type="match status" value="1"/>
</dbReference>
<dbReference type="STRING" id="590646.G3B1A9"/>
<dbReference type="Gene3D" id="1.10.1670.40">
    <property type="match status" value="1"/>
</dbReference>
<accession>G3B1A9</accession>
<dbReference type="eggNOG" id="KOG1918">
    <property type="taxonomic scope" value="Eukaryota"/>
</dbReference>
<dbReference type="CDD" id="cd00056">
    <property type="entry name" value="ENDO3c"/>
    <property type="match status" value="1"/>
</dbReference>
<dbReference type="OrthoDB" id="415889at2759"/>
<evidence type="ECO:0000313" key="5">
    <source>
        <dbReference type="EMBL" id="EGV64927.1"/>
    </source>
</evidence>
<dbReference type="Pfam" id="PF00730">
    <property type="entry name" value="HhH-GPD"/>
    <property type="match status" value="1"/>
</dbReference>
<sequence>MAVTRQEVVTVVKTAKKVVKPKAKKAAKSKRTLFEESLDHIDILPEHALPATFVEYHTPQFIQGVKHVLSVDPSLYRPIVSQNFERYKKNVTEEKREAEIIKSYWLSLISSVISQQISGSAAAAIYSRFETLFEKEPNPAELLTKSHEQLREIGLSNQKVKYVTHISQVFGDPDDNLTSLSFYKSNPESVVVQELTKLKGIGEWSARMFTCFTLNSLDVFAHDDLGVARGASYYFSKRPEVLKRVKAEVNANEDMKLLLKKKGKFDKPSSKRDWVPYHDQYLIQLAKDFAPYRSLLMLTFWRLSATNIEVLDDSSKKD</sequence>
<reference evidence="5 6" key="1">
    <citation type="journal article" date="2011" name="Proc. Natl. Acad. Sci. U.S.A.">
        <title>Comparative genomics of xylose-fermenting fungi for enhanced biofuel production.</title>
        <authorList>
            <person name="Wohlbach D.J."/>
            <person name="Kuo A."/>
            <person name="Sato T.K."/>
            <person name="Potts K.M."/>
            <person name="Salamov A.A."/>
            <person name="LaButti K.M."/>
            <person name="Sun H."/>
            <person name="Clum A."/>
            <person name="Pangilinan J.L."/>
            <person name="Lindquist E.A."/>
            <person name="Lucas S."/>
            <person name="Lapidus A."/>
            <person name="Jin M."/>
            <person name="Gunawan C."/>
            <person name="Balan V."/>
            <person name="Dale B.E."/>
            <person name="Jeffries T.W."/>
            <person name="Zinkel R."/>
            <person name="Barry K.W."/>
            <person name="Grigoriev I.V."/>
            <person name="Gasch A.P."/>
        </authorList>
    </citation>
    <scope>NUCLEOTIDE SEQUENCE [LARGE SCALE GENOMIC DNA]</scope>
    <source>
        <strain evidence="6">ATCC 10573 / BCRC 21748 / CBS 615 / JCM 9827 / NBRC 10315 / NRRL Y-1498 / VKM Y-70</strain>
    </source>
</reference>
<dbReference type="InterPro" id="IPR051912">
    <property type="entry name" value="Alkylbase_DNA_Glycosylase/TA"/>
</dbReference>
<dbReference type="HOGENOM" id="CLU_000445_72_4_1"/>
<evidence type="ECO:0000256" key="1">
    <source>
        <dbReference type="ARBA" id="ARBA00010817"/>
    </source>
</evidence>
<keyword evidence="3" id="KW-0234">DNA repair</keyword>
<dbReference type="GO" id="GO:0006285">
    <property type="term" value="P:base-excision repair, AP site formation"/>
    <property type="evidence" value="ECO:0007669"/>
    <property type="project" value="UniProtKB-ARBA"/>
</dbReference>
<evidence type="ECO:0000313" key="6">
    <source>
        <dbReference type="Proteomes" id="UP000000707"/>
    </source>
</evidence>
<dbReference type="Proteomes" id="UP000000707">
    <property type="component" value="Unassembled WGS sequence"/>
</dbReference>
<dbReference type="EMBL" id="GL996515">
    <property type="protein sequence ID" value="EGV64927.1"/>
    <property type="molecule type" value="Genomic_DNA"/>
</dbReference>
<dbReference type="GO" id="GO:0008725">
    <property type="term" value="F:DNA-3-methyladenine glycosylase activity"/>
    <property type="evidence" value="ECO:0007669"/>
    <property type="project" value="TreeGrafter"/>
</dbReference>
<keyword evidence="2" id="KW-0227">DNA damage</keyword>
<dbReference type="GO" id="GO:0005634">
    <property type="term" value="C:nucleus"/>
    <property type="evidence" value="ECO:0007669"/>
    <property type="project" value="TreeGrafter"/>
</dbReference>
<organism evidence="6">
    <name type="scientific">Candida tenuis (strain ATCC 10573 / BCRC 21748 / CBS 615 / JCM 9827 / NBRC 10315 / NRRL Y-1498 / VKM Y-70)</name>
    <name type="common">Yeast</name>
    <name type="synonym">Yamadazyma tenuis</name>
    <dbReference type="NCBI Taxonomy" id="590646"/>
    <lineage>
        <taxon>Eukaryota</taxon>
        <taxon>Fungi</taxon>
        <taxon>Dikarya</taxon>
        <taxon>Ascomycota</taxon>
        <taxon>Saccharomycotina</taxon>
        <taxon>Pichiomycetes</taxon>
        <taxon>Debaryomycetaceae</taxon>
        <taxon>Yamadazyma</taxon>
    </lineage>
</organism>
<dbReference type="Gene3D" id="1.10.340.30">
    <property type="entry name" value="Hypothetical protein, domain 2"/>
    <property type="match status" value="1"/>
</dbReference>
<comment type="similarity">
    <text evidence="1">Belongs to the alkylbase DNA glycosidase AlkA family.</text>
</comment>
<keyword evidence="6" id="KW-1185">Reference proteome</keyword>